<evidence type="ECO:0000256" key="7">
    <source>
        <dbReference type="ARBA" id="ARBA00047899"/>
    </source>
</evidence>
<dbReference type="GO" id="GO:0030003">
    <property type="term" value="P:intracellular monoatomic cation homeostasis"/>
    <property type="evidence" value="ECO:0007669"/>
    <property type="project" value="TreeGrafter"/>
</dbReference>
<dbReference type="PROSITE" id="PS50011">
    <property type="entry name" value="PROTEIN_KINASE_DOM"/>
    <property type="match status" value="1"/>
</dbReference>
<reference evidence="11 12" key="1">
    <citation type="journal article" date="2018" name="IMA Fungus">
        <title>IMA Genome-F 10: Nine draft genome sequences of Claviceps purpurea s.lat., including C. arundinis, C. humidiphila, and C. cf. spartinae, pseudomolecules for the pitch canker pathogen Fusarium circinatum, draft genome of Davidsoniella eucalypti, Grosmannia galeiformis, Quambalaria eucalypti, and Teratosphaeria destructans.</title>
        <authorList>
            <person name="Wingfield B.D."/>
            <person name="Liu M."/>
            <person name="Nguyen H.D."/>
            <person name="Lane F.A."/>
            <person name="Morgan S.W."/>
            <person name="De Vos L."/>
            <person name="Wilken P.M."/>
            <person name="Duong T.A."/>
            <person name="Aylward J."/>
            <person name="Coetzee M.P."/>
            <person name="Dadej K."/>
            <person name="De Beer Z.W."/>
            <person name="Findlay W."/>
            <person name="Havenga M."/>
            <person name="Kolarik M."/>
            <person name="Menzies J.G."/>
            <person name="Naidoo K."/>
            <person name="Pochopski O."/>
            <person name="Shoukouhi P."/>
            <person name="Santana Q.C."/>
            <person name="Seifert K.A."/>
            <person name="Soal N."/>
            <person name="Steenkamp E.T."/>
            <person name="Tatham C.T."/>
            <person name="van der Nest M.A."/>
            <person name="Wingfield M.J."/>
        </authorList>
    </citation>
    <scope>NUCLEOTIDE SEQUENCE [LARGE SCALE GENOMIC DNA]</scope>
    <source>
        <strain evidence="11">CMW44962</strain>
    </source>
</reference>
<keyword evidence="3" id="KW-0808">Transferase</keyword>
<comment type="caution">
    <text evidence="11">The sequence shown here is derived from an EMBL/GenBank/DDBJ whole genome shotgun (WGS) entry which is preliminary data.</text>
</comment>
<dbReference type="GO" id="GO:0005829">
    <property type="term" value="C:cytosol"/>
    <property type="evidence" value="ECO:0007669"/>
    <property type="project" value="TreeGrafter"/>
</dbReference>
<feature type="compositionally biased region" description="Polar residues" evidence="9">
    <location>
        <begin position="1"/>
        <end position="10"/>
    </location>
</feature>
<feature type="region of interest" description="Disordered" evidence="9">
    <location>
        <begin position="538"/>
        <end position="564"/>
    </location>
</feature>
<feature type="compositionally biased region" description="Low complexity" evidence="9">
    <location>
        <begin position="151"/>
        <end position="160"/>
    </location>
</feature>
<comment type="catalytic activity">
    <reaction evidence="7">
        <text>L-threonyl-[protein] + ATP = O-phospho-L-threonyl-[protein] + ADP + H(+)</text>
        <dbReference type="Rhea" id="RHEA:46608"/>
        <dbReference type="Rhea" id="RHEA-COMP:11060"/>
        <dbReference type="Rhea" id="RHEA-COMP:11605"/>
        <dbReference type="ChEBI" id="CHEBI:15378"/>
        <dbReference type="ChEBI" id="CHEBI:30013"/>
        <dbReference type="ChEBI" id="CHEBI:30616"/>
        <dbReference type="ChEBI" id="CHEBI:61977"/>
        <dbReference type="ChEBI" id="CHEBI:456216"/>
        <dbReference type="EC" id="2.7.11.1"/>
    </reaction>
</comment>
<evidence type="ECO:0000256" key="2">
    <source>
        <dbReference type="ARBA" id="ARBA00022527"/>
    </source>
</evidence>
<dbReference type="InterPro" id="IPR011009">
    <property type="entry name" value="Kinase-like_dom_sf"/>
</dbReference>
<name>A0A9W7T0V4_9PEZI</name>
<dbReference type="PANTHER" id="PTHR24343:SF191">
    <property type="entry name" value="SERINE_THREONINE PROTEIN KINASE"/>
    <property type="match status" value="1"/>
</dbReference>
<sequence length="564" mass="63378">MSTTATTEQRPVTMAPPSPPSSPKKTSKILSRIFHPSSHRTQTPDQGSSSSAPARSPSPPVTRQIQSQPPSILRTSSSGQQSRQVAQYAVPNGHLAPIELVRSNDKGKAPARSTPDDKVDSMTPLDRTESRNIRFADTDDAEEQPPRPRRMSTSSRRTPSIFYKGENGYDQGVDVGAGSKARRLSVALPQEFRVDVVPLDQYFSLLNRKNPKQIGEGGAAEVQLMKARSSLSDDPAKSRDKVYAVKKFRPWEEAEETEFEYRRKIKSEYAIAKALDHPNVVKTYALCTSERGTRWHHVMEYCEYGDLNDLVNMGYMSRRDKDCMFKQLLRGVEYLHGHGIAHRDIKSENLLIASTGCLKLADFGTSEVFEGIHPGLRNCRRPSITKNDKEPKLCEPGLVGSKPYMAPEIVAHEKRYDPRAVDVWSSAIVYMSLIKGGTPWELADPVACKNYGIYAGMWHEWITEYGQDAELNPQERKLPAYANAKRGMATGGYTPEEKALILSMLHPDPEKRMKIKDALESKVVTEFECCQQDGYSDDIKKRQKKSNHNCHAPPKDKLKKHKTY</sequence>
<evidence type="ECO:0000256" key="4">
    <source>
        <dbReference type="ARBA" id="ARBA00022741"/>
    </source>
</evidence>
<reference evidence="11 12" key="2">
    <citation type="journal article" date="2021" name="Curr. Genet.">
        <title>Genetic response to nitrogen starvation in the aggressive Eucalyptus foliar pathogen Teratosphaeria destructans.</title>
        <authorList>
            <person name="Havenga M."/>
            <person name="Wingfield B.D."/>
            <person name="Wingfield M.J."/>
            <person name="Dreyer L.L."/>
            <person name="Roets F."/>
            <person name="Aylward J."/>
        </authorList>
    </citation>
    <scope>NUCLEOTIDE SEQUENCE [LARGE SCALE GENOMIC DNA]</scope>
    <source>
        <strain evidence="11">CMW44962</strain>
    </source>
</reference>
<dbReference type="EMBL" id="RIBY02000069">
    <property type="protein sequence ID" value="KAH9845442.1"/>
    <property type="molecule type" value="Genomic_DNA"/>
</dbReference>
<gene>
    <name evidence="11" type="ORF">Tdes44962_MAKER06650</name>
</gene>
<evidence type="ECO:0000256" key="8">
    <source>
        <dbReference type="ARBA" id="ARBA00048679"/>
    </source>
</evidence>
<dbReference type="OrthoDB" id="4062651at2759"/>
<dbReference type="GO" id="GO:0005524">
    <property type="term" value="F:ATP binding"/>
    <property type="evidence" value="ECO:0007669"/>
    <property type="project" value="UniProtKB-KW"/>
</dbReference>
<dbReference type="Proteomes" id="UP001138500">
    <property type="component" value="Unassembled WGS sequence"/>
</dbReference>
<keyword evidence="4" id="KW-0547">Nucleotide-binding</keyword>
<dbReference type="GO" id="GO:0004674">
    <property type="term" value="F:protein serine/threonine kinase activity"/>
    <property type="evidence" value="ECO:0007669"/>
    <property type="project" value="UniProtKB-KW"/>
</dbReference>
<feature type="compositionally biased region" description="Polar residues" evidence="9">
    <location>
        <begin position="61"/>
        <end position="85"/>
    </location>
</feature>
<dbReference type="Pfam" id="PF00069">
    <property type="entry name" value="Pkinase"/>
    <property type="match status" value="1"/>
</dbReference>
<protein>
    <recommendedName>
        <fullName evidence="1">non-specific serine/threonine protein kinase</fullName>
        <ecNumber evidence="1">2.7.11.1</ecNumber>
    </recommendedName>
</protein>
<feature type="domain" description="Protein kinase" evidence="10">
    <location>
        <begin position="208"/>
        <end position="524"/>
    </location>
</feature>
<feature type="region of interest" description="Disordered" evidence="9">
    <location>
        <begin position="1"/>
        <end position="165"/>
    </location>
</feature>
<comment type="catalytic activity">
    <reaction evidence="8">
        <text>L-seryl-[protein] + ATP = O-phospho-L-seryl-[protein] + ADP + H(+)</text>
        <dbReference type="Rhea" id="RHEA:17989"/>
        <dbReference type="Rhea" id="RHEA-COMP:9863"/>
        <dbReference type="Rhea" id="RHEA-COMP:11604"/>
        <dbReference type="ChEBI" id="CHEBI:15378"/>
        <dbReference type="ChEBI" id="CHEBI:29999"/>
        <dbReference type="ChEBI" id="CHEBI:30616"/>
        <dbReference type="ChEBI" id="CHEBI:83421"/>
        <dbReference type="ChEBI" id="CHEBI:456216"/>
        <dbReference type="EC" id="2.7.11.1"/>
    </reaction>
</comment>
<evidence type="ECO:0000313" key="12">
    <source>
        <dbReference type="Proteomes" id="UP001138500"/>
    </source>
</evidence>
<dbReference type="PANTHER" id="PTHR24343">
    <property type="entry name" value="SERINE/THREONINE KINASE"/>
    <property type="match status" value="1"/>
</dbReference>
<dbReference type="InterPro" id="IPR008271">
    <property type="entry name" value="Ser/Thr_kinase_AS"/>
</dbReference>
<proteinExistence type="predicted"/>
<evidence type="ECO:0000313" key="11">
    <source>
        <dbReference type="EMBL" id="KAH9845442.1"/>
    </source>
</evidence>
<evidence type="ECO:0000256" key="3">
    <source>
        <dbReference type="ARBA" id="ARBA00022679"/>
    </source>
</evidence>
<evidence type="ECO:0000259" key="10">
    <source>
        <dbReference type="PROSITE" id="PS50011"/>
    </source>
</evidence>
<keyword evidence="12" id="KW-1185">Reference proteome</keyword>
<keyword evidence="2" id="KW-0723">Serine/threonine-protein kinase</keyword>
<dbReference type="AlphaFoldDB" id="A0A9W7T0V4"/>
<dbReference type="EC" id="2.7.11.1" evidence="1"/>
<organism evidence="11 12">
    <name type="scientific">Teratosphaeria destructans</name>
    <dbReference type="NCBI Taxonomy" id="418781"/>
    <lineage>
        <taxon>Eukaryota</taxon>
        <taxon>Fungi</taxon>
        <taxon>Dikarya</taxon>
        <taxon>Ascomycota</taxon>
        <taxon>Pezizomycotina</taxon>
        <taxon>Dothideomycetes</taxon>
        <taxon>Dothideomycetidae</taxon>
        <taxon>Mycosphaerellales</taxon>
        <taxon>Teratosphaeriaceae</taxon>
        <taxon>Teratosphaeria</taxon>
    </lineage>
</organism>
<dbReference type="InterPro" id="IPR000719">
    <property type="entry name" value="Prot_kinase_dom"/>
</dbReference>
<dbReference type="Gene3D" id="1.10.510.10">
    <property type="entry name" value="Transferase(Phosphotransferase) domain 1"/>
    <property type="match status" value="1"/>
</dbReference>
<dbReference type="SMART" id="SM00220">
    <property type="entry name" value="S_TKc"/>
    <property type="match status" value="1"/>
</dbReference>
<dbReference type="PROSITE" id="PS00108">
    <property type="entry name" value="PROTEIN_KINASE_ST"/>
    <property type="match status" value="1"/>
</dbReference>
<evidence type="ECO:0000256" key="6">
    <source>
        <dbReference type="ARBA" id="ARBA00022840"/>
    </source>
</evidence>
<accession>A0A9W7T0V4</accession>
<keyword evidence="5 11" id="KW-0418">Kinase</keyword>
<evidence type="ECO:0000256" key="1">
    <source>
        <dbReference type="ARBA" id="ARBA00012513"/>
    </source>
</evidence>
<evidence type="ECO:0000256" key="9">
    <source>
        <dbReference type="SAM" id="MobiDB-lite"/>
    </source>
</evidence>
<evidence type="ECO:0000256" key="5">
    <source>
        <dbReference type="ARBA" id="ARBA00022777"/>
    </source>
</evidence>
<dbReference type="SUPFAM" id="SSF56112">
    <property type="entry name" value="Protein kinase-like (PK-like)"/>
    <property type="match status" value="1"/>
</dbReference>
<feature type="compositionally biased region" description="Basic and acidic residues" evidence="9">
    <location>
        <begin position="102"/>
        <end position="137"/>
    </location>
</feature>
<keyword evidence="6" id="KW-0067">ATP-binding</keyword>